<protein>
    <recommendedName>
        <fullName evidence="3">LXG domain-containing protein</fullName>
    </recommendedName>
</protein>
<evidence type="ECO:0000313" key="1">
    <source>
        <dbReference type="EMBL" id="KLA22210.1"/>
    </source>
</evidence>
<organism evidence="1 2">
    <name type="scientific">Bacillus cereus</name>
    <dbReference type="NCBI Taxonomy" id="1396"/>
    <lineage>
        <taxon>Bacteria</taxon>
        <taxon>Bacillati</taxon>
        <taxon>Bacillota</taxon>
        <taxon>Bacilli</taxon>
        <taxon>Bacillales</taxon>
        <taxon>Bacillaceae</taxon>
        <taxon>Bacillus</taxon>
        <taxon>Bacillus cereus group</taxon>
    </lineage>
</organism>
<sequence length="404" mass="45910">MCEELIRQNNAFPNDFQSQVAQADVIEQEIEEQIREIYRMKASMEAINQAMPIPGMDAIANLYTIMRHKLQEKLNQLREFNQTSSDNYSTALQLAASITTGLAEVQNGKGFSPVSGTFSTQELNMEWTNSIQAITEVRACQAEIKEITLQEQQTNLQEQEDNRPWYGKTALHAQSFMHGVIEFFQGAGDAALENFIGLQPHDNDKLESKTTYQAGRLTGYIKNLCAKGDVLSKKIGKTWVIDATQGHPALRLYIKNIQGSPFLKDVCISEDSKNVNIQYVNSFEEHVALNEKTGNDAKSYEEYFETGDKINKILTQESARLLRQSSFLDNVSISIPYKGLVHEIELNRDKLNAYLGYKIADLNVQDRTWHQEFLERHAYPKEGRAKLVTEFVTVKGFLNLAYDD</sequence>
<dbReference type="Proteomes" id="UP000035214">
    <property type="component" value="Unassembled WGS sequence"/>
</dbReference>
<gene>
    <name evidence="1" type="ORF">B4077_3156</name>
</gene>
<dbReference type="EMBL" id="LCYI01000062">
    <property type="protein sequence ID" value="KLA22210.1"/>
    <property type="molecule type" value="Genomic_DNA"/>
</dbReference>
<dbReference type="PANTHER" id="PTHR34976:SF1">
    <property type="entry name" value="TOXIN BC_0920"/>
    <property type="match status" value="1"/>
</dbReference>
<accession>A0A0G8EDN6</accession>
<name>A0A0G8EDN6_BACCE</name>
<reference evidence="1 2" key="1">
    <citation type="submission" date="2015-04" db="EMBL/GenBank/DDBJ databases">
        <title>Draft Genome Sequences of Eight Spore-Forming Food Isolates of Bacillus cereus Genome sequencing.</title>
        <authorList>
            <person name="Krawcyk A.O."/>
            <person name="de Jong A."/>
            <person name="Eijlander R.T."/>
            <person name="Berendsen E.M."/>
            <person name="Holsappel S."/>
            <person name="Wells-Bennik M."/>
            <person name="Kuipers O.P."/>
        </authorList>
    </citation>
    <scope>NUCLEOTIDE SEQUENCE [LARGE SCALE GENOMIC DNA]</scope>
    <source>
        <strain evidence="1 2">B4077</strain>
    </source>
</reference>
<dbReference type="PATRIC" id="fig|1396.428.peg.2508"/>
<dbReference type="AlphaFoldDB" id="A0A0G8EDN6"/>
<comment type="caution">
    <text evidence="1">The sequence shown here is derived from an EMBL/GenBank/DDBJ whole genome shotgun (WGS) entry which is preliminary data.</text>
</comment>
<dbReference type="InterPro" id="IPR051768">
    <property type="entry name" value="Bact_secretion_toxin"/>
</dbReference>
<dbReference type="PANTHER" id="PTHR34976">
    <property type="entry name" value="RIBONUCLEASE YQCG-RELATED"/>
    <property type="match status" value="1"/>
</dbReference>
<evidence type="ECO:0008006" key="3">
    <source>
        <dbReference type="Google" id="ProtNLM"/>
    </source>
</evidence>
<proteinExistence type="predicted"/>
<evidence type="ECO:0000313" key="2">
    <source>
        <dbReference type="Proteomes" id="UP000035214"/>
    </source>
</evidence>